<evidence type="ECO:0000313" key="2">
    <source>
        <dbReference type="Proteomes" id="UP000242849"/>
    </source>
</evidence>
<dbReference type="InterPro" id="IPR045508">
    <property type="entry name" value="DUF6482"/>
</dbReference>
<organism evidence="1 2">
    <name type="scientific">Pseudomonas anguilliseptica</name>
    <dbReference type="NCBI Taxonomy" id="53406"/>
    <lineage>
        <taxon>Bacteria</taxon>
        <taxon>Pseudomonadati</taxon>
        <taxon>Pseudomonadota</taxon>
        <taxon>Gammaproteobacteria</taxon>
        <taxon>Pseudomonadales</taxon>
        <taxon>Pseudomonadaceae</taxon>
        <taxon>Pseudomonas</taxon>
    </lineage>
</organism>
<gene>
    <name evidence="1" type="ORF">SAMN05421553_2605</name>
</gene>
<dbReference type="OrthoDB" id="7063376at2"/>
<reference evidence="2" key="1">
    <citation type="submission" date="2016-10" db="EMBL/GenBank/DDBJ databases">
        <authorList>
            <person name="Varghese N."/>
            <person name="Submissions S."/>
        </authorList>
    </citation>
    <scope>NUCLEOTIDE SEQUENCE [LARGE SCALE GENOMIC DNA]</scope>
    <source>
        <strain evidence="2">DSM 12111</strain>
    </source>
</reference>
<name>A0A1H5AEM2_PSEAG</name>
<accession>A0A1H5AEM2</accession>
<evidence type="ECO:0000313" key="1">
    <source>
        <dbReference type="EMBL" id="SED40876.1"/>
    </source>
</evidence>
<evidence type="ECO:0008006" key="3">
    <source>
        <dbReference type="Google" id="ProtNLM"/>
    </source>
</evidence>
<dbReference type="Proteomes" id="UP000242849">
    <property type="component" value="Unassembled WGS sequence"/>
</dbReference>
<dbReference type="RefSeq" id="WP_090381537.1">
    <property type="nucleotide sequence ID" value="NZ_CP156749.1"/>
</dbReference>
<protein>
    <recommendedName>
        <fullName evidence="3">Cation transporter</fullName>
    </recommendedName>
</protein>
<proteinExistence type="predicted"/>
<dbReference type="STRING" id="53406.SAMN05421553_2605"/>
<dbReference type="EMBL" id="FNSC01000001">
    <property type="protein sequence ID" value="SED40876.1"/>
    <property type="molecule type" value="Genomic_DNA"/>
</dbReference>
<sequence length="101" mass="11260">MNLQDLSLHAHAGHIDALNLISIEGGIYLLEAHMDGRAHPLNDGHGKTLHLRSVEHARDLLHDLPRIPFHLVHAVVHDEMCGLQDGTQDTLRVPISFNSSW</sequence>
<dbReference type="Pfam" id="PF20090">
    <property type="entry name" value="DUF6482"/>
    <property type="match status" value="1"/>
</dbReference>
<dbReference type="AlphaFoldDB" id="A0A1H5AEM2"/>
<keyword evidence="2" id="KW-1185">Reference proteome</keyword>